<evidence type="ECO:0000313" key="2">
    <source>
        <dbReference type="Proteomes" id="UP000095281"/>
    </source>
</evidence>
<dbReference type="GO" id="GO:0004568">
    <property type="term" value="F:chitinase activity"/>
    <property type="evidence" value="ECO:0007669"/>
    <property type="project" value="TreeGrafter"/>
</dbReference>
<accession>A0A1I8BEW9</accession>
<keyword evidence="2" id="KW-1185">Reference proteome</keyword>
<dbReference type="Gene3D" id="3.20.20.80">
    <property type="entry name" value="Glycosidases"/>
    <property type="match status" value="2"/>
</dbReference>
<organism evidence="2 3">
    <name type="scientific">Meloidogyne hapla</name>
    <name type="common">Root-knot nematode worm</name>
    <dbReference type="NCBI Taxonomy" id="6305"/>
    <lineage>
        <taxon>Eukaryota</taxon>
        <taxon>Metazoa</taxon>
        <taxon>Ecdysozoa</taxon>
        <taxon>Nematoda</taxon>
        <taxon>Chromadorea</taxon>
        <taxon>Rhabditida</taxon>
        <taxon>Tylenchina</taxon>
        <taxon>Tylenchomorpha</taxon>
        <taxon>Tylenchoidea</taxon>
        <taxon>Meloidogynidae</taxon>
        <taxon>Meloidogyninae</taxon>
        <taxon>Meloidogyne</taxon>
    </lineage>
</organism>
<evidence type="ECO:0000313" key="3">
    <source>
        <dbReference type="WBParaSite" id="MhA1_Contig212.frz3.gene8"/>
    </source>
</evidence>
<dbReference type="Pfam" id="PF00704">
    <property type="entry name" value="Glyco_hydro_18"/>
    <property type="match status" value="2"/>
</dbReference>
<dbReference type="GO" id="GO:0006032">
    <property type="term" value="P:chitin catabolic process"/>
    <property type="evidence" value="ECO:0007669"/>
    <property type="project" value="TreeGrafter"/>
</dbReference>
<protein>
    <submittedName>
        <fullName evidence="3">Glyco_18 domain-containing protein</fullName>
    </submittedName>
</protein>
<dbReference type="InterPro" id="IPR017853">
    <property type="entry name" value="GH"/>
</dbReference>
<name>A0A1I8BEW9_MELHA</name>
<evidence type="ECO:0000259" key="1">
    <source>
        <dbReference type="PROSITE" id="PS51910"/>
    </source>
</evidence>
<feature type="domain" description="GH18" evidence="1">
    <location>
        <begin position="28"/>
        <end position="390"/>
    </location>
</feature>
<dbReference type="PANTHER" id="PTHR11177:SF317">
    <property type="entry name" value="CHITINASE 12-RELATED"/>
    <property type="match status" value="1"/>
</dbReference>
<dbReference type="GO" id="GO:0008061">
    <property type="term" value="F:chitin binding"/>
    <property type="evidence" value="ECO:0007669"/>
    <property type="project" value="InterPro"/>
</dbReference>
<dbReference type="PANTHER" id="PTHR11177">
    <property type="entry name" value="CHITINASE"/>
    <property type="match status" value="1"/>
</dbReference>
<dbReference type="Proteomes" id="UP000095281">
    <property type="component" value="Unplaced"/>
</dbReference>
<sequence length="681" mass="78132">IPPLEIEPEFRVDEISEQNAQKFELDKCAFYCFFVPLKDDEQIDLHFYKNISCSDIVYGFAEVEDKGLKLPTKMDLIPHSYYGNFKLITSLQLISTSPRVLLGMEMAKDAHFLDLKRSELAQNVTHRMVFFTKRYGFSGIFLKFDSDVLLTPGFEQFVELLGDEIKEEKKRTGRKLRLILSISSNWVRYVYRRMPKFDAYFDAFYLWADETSSTSELPIPSFAVPVDPLHNSDYVPLKDSLARNAEHLAGTGVPRKKIIIGLSTWTRSYFIKNNELKMPEVESLVYSNEDSGQTDGTLAYQEVCYLLDSKNKHQLNYDNRSETTSLVVGDQWYSFNEPEHAAFTHKLDWISNHEFGGIGLYSIQGDDPLNKCTRGLLPLHRSVGDRFKCRRGTKRGNLEQLGECTRLCFLDLEQSRNSFDFEQLQPGWCSHLVIGQASTNPYSNSGPSKGMRLALKMYNDWERERKPFLIISFAGTGDQWRIATSTPTRFVLIERIRHLLDEHNADGVELNLANGGLDGPNNAYQMNSFLGDLRRTLGWKKQILISLNPSSFIDQLNFDFANMVRSVDYIVAIGYRYHRYFNSHTGHHSPLFKNSTLLNQPKMTIQGTLEELIYKKVPRKKAWNLLIVSLSAEAMSQHFVEDIYGQRSWESRRIGEAASAITQNRIRAHGPGVVSQTQAIN</sequence>
<dbReference type="PROSITE" id="PS51910">
    <property type="entry name" value="GH18_2"/>
    <property type="match status" value="1"/>
</dbReference>
<dbReference type="InterPro" id="IPR050314">
    <property type="entry name" value="Glycosyl_Hydrlase_18"/>
</dbReference>
<reference evidence="3" key="1">
    <citation type="submission" date="2016-11" db="UniProtKB">
        <authorList>
            <consortium name="WormBaseParasite"/>
        </authorList>
    </citation>
    <scope>IDENTIFICATION</scope>
</reference>
<dbReference type="InterPro" id="IPR029070">
    <property type="entry name" value="Chitinase_insertion_sf"/>
</dbReference>
<dbReference type="InterPro" id="IPR011583">
    <property type="entry name" value="Chitinase_II/V-like_cat"/>
</dbReference>
<dbReference type="OMA" id="FYKNISC"/>
<dbReference type="WBParaSite" id="MhA1_Contig212.frz3.gene8">
    <property type="protein sequence ID" value="MhA1_Contig212.frz3.gene8"/>
    <property type="gene ID" value="MhA1_Contig212.frz3.gene8"/>
</dbReference>
<dbReference type="SMART" id="SM00636">
    <property type="entry name" value="Glyco_18"/>
    <property type="match status" value="1"/>
</dbReference>
<dbReference type="GO" id="GO:0005576">
    <property type="term" value="C:extracellular region"/>
    <property type="evidence" value="ECO:0007669"/>
    <property type="project" value="TreeGrafter"/>
</dbReference>
<dbReference type="SUPFAM" id="SSF51445">
    <property type="entry name" value="(Trans)glycosidases"/>
    <property type="match status" value="2"/>
</dbReference>
<dbReference type="AlphaFoldDB" id="A0A1I8BEW9"/>
<dbReference type="GO" id="GO:0005975">
    <property type="term" value="P:carbohydrate metabolic process"/>
    <property type="evidence" value="ECO:0007669"/>
    <property type="project" value="InterPro"/>
</dbReference>
<proteinExistence type="predicted"/>
<dbReference type="InterPro" id="IPR001223">
    <property type="entry name" value="Glyco_hydro18_cat"/>
</dbReference>
<dbReference type="Gene3D" id="3.10.50.10">
    <property type="match status" value="1"/>
</dbReference>